<keyword evidence="5" id="KW-1185">Reference proteome</keyword>
<dbReference type="RefSeq" id="XP_041550011.1">
    <property type="nucleotide sequence ID" value="XM_041703096.1"/>
</dbReference>
<keyword evidence="3" id="KW-0732">Signal</keyword>
<organism evidence="4 5">
    <name type="scientific">Aspergillus puulaauensis</name>
    <dbReference type="NCBI Taxonomy" id="1220207"/>
    <lineage>
        <taxon>Eukaryota</taxon>
        <taxon>Fungi</taxon>
        <taxon>Dikarya</taxon>
        <taxon>Ascomycota</taxon>
        <taxon>Pezizomycotina</taxon>
        <taxon>Eurotiomycetes</taxon>
        <taxon>Eurotiomycetidae</taxon>
        <taxon>Eurotiales</taxon>
        <taxon>Aspergillaceae</taxon>
        <taxon>Aspergillus</taxon>
    </lineage>
</organism>
<feature type="compositionally biased region" description="Pro residues" evidence="1">
    <location>
        <begin position="419"/>
        <end position="429"/>
    </location>
</feature>
<protein>
    <submittedName>
        <fullName evidence="4">Uncharacterized protein</fullName>
    </submittedName>
</protein>
<gene>
    <name evidence="4" type="ORF">APUU_10645S</name>
</gene>
<dbReference type="KEGG" id="apuu:APUU_10645S"/>
<keyword evidence="2" id="KW-1133">Transmembrane helix</keyword>
<name>A0A7R8AGX1_9EURO</name>
<reference evidence="4" key="1">
    <citation type="submission" date="2021-01" db="EMBL/GenBank/DDBJ databases">
        <authorList>
            <consortium name="Aspergillus puulaauensis MK2 genome sequencing consortium"/>
            <person name="Kazuki M."/>
            <person name="Futagami T."/>
        </authorList>
    </citation>
    <scope>NUCLEOTIDE SEQUENCE</scope>
    <source>
        <strain evidence="4">MK2</strain>
    </source>
</reference>
<evidence type="ECO:0000256" key="1">
    <source>
        <dbReference type="SAM" id="MobiDB-lite"/>
    </source>
</evidence>
<evidence type="ECO:0000313" key="5">
    <source>
        <dbReference type="Proteomes" id="UP000654913"/>
    </source>
</evidence>
<feature type="region of interest" description="Disordered" evidence="1">
    <location>
        <begin position="396"/>
        <end position="429"/>
    </location>
</feature>
<accession>A0A7R8AGX1</accession>
<feature type="signal peptide" evidence="3">
    <location>
        <begin position="1"/>
        <end position="21"/>
    </location>
</feature>
<feature type="chain" id="PRO_5030776540" evidence="3">
    <location>
        <begin position="22"/>
        <end position="429"/>
    </location>
</feature>
<keyword evidence="2" id="KW-0472">Membrane</keyword>
<dbReference type="AlphaFoldDB" id="A0A7R8AGX1"/>
<reference evidence="4" key="2">
    <citation type="submission" date="2021-02" db="EMBL/GenBank/DDBJ databases">
        <title>Aspergillus puulaauensis MK2 genome sequence.</title>
        <authorList>
            <person name="Futagami T."/>
            <person name="Mori K."/>
            <person name="Kadooka C."/>
            <person name="Tanaka T."/>
        </authorList>
    </citation>
    <scope>NUCLEOTIDE SEQUENCE</scope>
    <source>
        <strain evidence="4">MK2</strain>
    </source>
</reference>
<evidence type="ECO:0000256" key="3">
    <source>
        <dbReference type="SAM" id="SignalP"/>
    </source>
</evidence>
<dbReference type="EMBL" id="AP024443">
    <property type="protein sequence ID" value="BCS17817.1"/>
    <property type="molecule type" value="Genomic_DNA"/>
</dbReference>
<feature type="transmembrane region" description="Helical" evidence="2">
    <location>
        <begin position="358"/>
        <end position="378"/>
    </location>
</feature>
<proteinExistence type="predicted"/>
<dbReference type="OrthoDB" id="536881at2759"/>
<evidence type="ECO:0000256" key="2">
    <source>
        <dbReference type="SAM" id="Phobius"/>
    </source>
</evidence>
<dbReference type="Proteomes" id="UP000654913">
    <property type="component" value="Chromosome 1"/>
</dbReference>
<keyword evidence="2" id="KW-0812">Transmembrane</keyword>
<dbReference type="GeneID" id="64967822"/>
<evidence type="ECO:0000313" key="4">
    <source>
        <dbReference type="EMBL" id="BCS17817.1"/>
    </source>
</evidence>
<sequence>MIAVFRFFVALAIWAPTLVTARVCTSDGANGSYNISSPEQAADLFAGCTTIITSQLRINNWFNGTFSLPGVTNITGSIVCSLDGSYFFRQGVEAIEAPDLVHLGGMQLSKTAIQRMEFPSLRTIARGLELGWFSDGEAVEFPALIEAGAVVLKRRFSRFNFDSLKTVHGDLIIEQCTFCDPGQDYATEFTPNASFPALQSAGFVRIAGIFSDINLPALVSAGPPTITGKATTDSGISIHVKALGIELDFPALTSVDKQLYVHDAVLGLDMHELEHINGSLRIDPSTPLTLDLPLISAEWIQLDGHIKQASFPDINTTTTPLRLDGIPCAAIGPGLRDSGYYIERCGEYKAPLSKGAKIAAGVVVPLGVLGTIVALVVWHKRRARRRGAKTVGEVGDVGDVVDLPPRGAEAHREQSRSQTPPPPYEARES</sequence>